<evidence type="ECO:0000256" key="1">
    <source>
        <dbReference type="ARBA" id="ARBA00022898"/>
    </source>
</evidence>
<dbReference type="GO" id="GO:0005737">
    <property type="term" value="C:cytoplasm"/>
    <property type="evidence" value="ECO:0007669"/>
    <property type="project" value="TreeGrafter"/>
</dbReference>
<dbReference type="InterPro" id="IPR002433">
    <property type="entry name" value="Orn_de-COase"/>
</dbReference>
<keyword evidence="2" id="KW-0456">Lyase</keyword>
<dbReference type="GO" id="GO:0004586">
    <property type="term" value="F:ornithine decarboxylase activity"/>
    <property type="evidence" value="ECO:0007669"/>
    <property type="project" value="TreeGrafter"/>
</dbReference>
<dbReference type="Gene3D" id="2.40.37.10">
    <property type="entry name" value="Lyase, Ornithine Decarboxylase, Chain A, domain 1"/>
    <property type="match status" value="1"/>
</dbReference>
<dbReference type="Proteomes" id="UP000821853">
    <property type="component" value="Chromosome 2"/>
</dbReference>
<feature type="domain" description="Orn/DAP/Arg decarboxylase 2 C-terminal" evidence="3">
    <location>
        <begin position="23"/>
        <end position="100"/>
    </location>
</feature>
<keyword evidence="5" id="KW-1185">Reference proteome</keyword>
<comment type="caution">
    <text evidence="4">The sequence shown here is derived from an EMBL/GenBank/DDBJ whole genome shotgun (WGS) entry which is preliminary data.</text>
</comment>
<protein>
    <recommendedName>
        <fullName evidence="3">Orn/DAP/Arg decarboxylase 2 C-terminal domain-containing protein</fullName>
    </recommendedName>
</protein>
<dbReference type="VEuPathDB" id="VectorBase:HLOH_040721"/>
<dbReference type="PANTHER" id="PTHR11482:SF6">
    <property type="entry name" value="ORNITHINE DECARBOXYLASE 1-RELATED"/>
    <property type="match status" value="1"/>
</dbReference>
<evidence type="ECO:0000313" key="5">
    <source>
        <dbReference type="Proteomes" id="UP000821853"/>
    </source>
</evidence>
<proteinExistence type="predicted"/>
<sequence length="174" mass="19610">MLTQEELQIDLLAPNNQDSCRTVRKQHDVYVNESRENSVPRDMYKFLDIAYSPLSSPYERPRNQLTNLWGATCHPLDVIEDGVPFFDVSVGEWLLMDNAGAYGMAEACGFNGFGFPPVHYRTEREDVQRVSGILEASELSPGYSQPEAALRNAPTLMEEPQKKYTVGMFSSPVN</sequence>
<dbReference type="SUPFAM" id="SSF50621">
    <property type="entry name" value="Alanine racemase C-terminal domain-like"/>
    <property type="match status" value="1"/>
</dbReference>
<evidence type="ECO:0000313" key="4">
    <source>
        <dbReference type="EMBL" id="KAH9368254.1"/>
    </source>
</evidence>
<dbReference type="InterPro" id="IPR022643">
    <property type="entry name" value="De-COase2_C"/>
</dbReference>
<dbReference type="Pfam" id="PF00278">
    <property type="entry name" value="Orn_DAP_Arg_deC"/>
    <property type="match status" value="1"/>
</dbReference>
<evidence type="ECO:0000259" key="3">
    <source>
        <dbReference type="Pfam" id="PF00278"/>
    </source>
</evidence>
<organism evidence="4 5">
    <name type="scientific">Haemaphysalis longicornis</name>
    <name type="common">Bush tick</name>
    <dbReference type="NCBI Taxonomy" id="44386"/>
    <lineage>
        <taxon>Eukaryota</taxon>
        <taxon>Metazoa</taxon>
        <taxon>Ecdysozoa</taxon>
        <taxon>Arthropoda</taxon>
        <taxon>Chelicerata</taxon>
        <taxon>Arachnida</taxon>
        <taxon>Acari</taxon>
        <taxon>Parasitiformes</taxon>
        <taxon>Ixodida</taxon>
        <taxon>Ixodoidea</taxon>
        <taxon>Ixodidae</taxon>
        <taxon>Haemaphysalinae</taxon>
        <taxon>Haemaphysalis</taxon>
    </lineage>
</organism>
<dbReference type="GO" id="GO:0033387">
    <property type="term" value="P:putrescine biosynthetic process from arginine, via ornithine"/>
    <property type="evidence" value="ECO:0007669"/>
    <property type="project" value="TreeGrafter"/>
</dbReference>
<accession>A0A9J6FPY6</accession>
<dbReference type="EMBL" id="JABSTR010000004">
    <property type="protein sequence ID" value="KAH9368254.1"/>
    <property type="molecule type" value="Genomic_DNA"/>
</dbReference>
<dbReference type="OrthoDB" id="5034579at2759"/>
<keyword evidence="1" id="KW-0663">Pyridoxal phosphate</keyword>
<name>A0A9J6FPY6_HAELO</name>
<dbReference type="OMA" id="NCVCREL"/>
<reference evidence="4 5" key="1">
    <citation type="journal article" date="2020" name="Cell">
        <title>Large-Scale Comparative Analyses of Tick Genomes Elucidate Their Genetic Diversity and Vector Capacities.</title>
        <authorList>
            <consortium name="Tick Genome and Microbiome Consortium (TIGMIC)"/>
            <person name="Jia N."/>
            <person name="Wang J."/>
            <person name="Shi W."/>
            <person name="Du L."/>
            <person name="Sun Y."/>
            <person name="Zhan W."/>
            <person name="Jiang J.F."/>
            <person name="Wang Q."/>
            <person name="Zhang B."/>
            <person name="Ji P."/>
            <person name="Bell-Sakyi L."/>
            <person name="Cui X.M."/>
            <person name="Yuan T.T."/>
            <person name="Jiang B.G."/>
            <person name="Yang W.F."/>
            <person name="Lam T.T."/>
            <person name="Chang Q.C."/>
            <person name="Ding S.J."/>
            <person name="Wang X.J."/>
            <person name="Zhu J.G."/>
            <person name="Ruan X.D."/>
            <person name="Zhao L."/>
            <person name="Wei J.T."/>
            <person name="Ye R.Z."/>
            <person name="Que T.C."/>
            <person name="Du C.H."/>
            <person name="Zhou Y.H."/>
            <person name="Cheng J.X."/>
            <person name="Dai P.F."/>
            <person name="Guo W.B."/>
            <person name="Han X.H."/>
            <person name="Huang E.J."/>
            <person name="Li L.F."/>
            <person name="Wei W."/>
            <person name="Gao Y.C."/>
            <person name="Liu J.Z."/>
            <person name="Shao H.Z."/>
            <person name="Wang X."/>
            <person name="Wang C.C."/>
            <person name="Yang T.C."/>
            <person name="Huo Q.B."/>
            <person name="Li W."/>
            <person name="Chen H.Y."/>
            <person name="Chen S.E."/>
            <person name="Zhou L.G."/>
            <person name="Ni X.B."/>
            <person name="Tian J.H."/>
            <person name="Sheng Y."/>
            <person name="Liu T."/>
            <person name="Pan Y.S."/>
            <person name="Xia L.Y."/>
            <person name="Li J."/>
            <person name="Zhao F."/>
            <person name="Cao W.C."/>
        </authorList>
    </citation>
    <scope>NUCLEOTIDE SEQUENCE [LARGE SCALE GENOMIC DNA]</scope>
    <source>
        <strain evidence="4">HaeL-2018</strain>
    </source>
</reference>
<dbReference type="InterPro" id="IPR009006">
    <property type="entry name" value="Ala_racemase/Decarboxylase_C"/>
</dbReference>
<dbReference type="PANTHER" id="PTHR11482">
    <property type="entry name" value="ARGININE/DIAMINOPIMELATE/ORNITHINE DECARBOXYLASE"/>
    <property type="match status" value="1"/>
</dbReference>
<gene>
    <name evidence="4" type="ORF">HPB48_011568</name>
</gene>
<evidence type="ECO:0000256" key="2">
    <source>
        <dbReference type="ARBA" id="ARBA00023239"/>
    </source>
</evidence>
<dbReference type="AlphaFoldDB" id="A0A9J6FPY6"/>